<protein>
    <submittedName>
        <fullName evidence="2">Uncharacterized protein</fullName>
    </submittedName>
</protein>
<evidence type="ECO:0000313" key="2">
    <source>
        <dbReference type="EMBL" id="KAF6134298.1"/>
    </source>
</evidence>
<dbReference type="Proteomes" id="UP000541444">
    <property type="component" value="Unassembled WGS sequence"/>
</dbReference>
<feature type="non-terminal residue" evidence="2">
    <location>
        <position position="65"/>
    </location>
</feature>
<comment type="caution">
    <text evidence="2">The sequence shown here is derived from an EMBL/GenBank/DDBJ whole genome shotgun (WGS) entry which is preliminary data.</text>
</comment>
<organism evidence="2 3">
    <name type="scientific">Kingdonia uniflora</name>
    <dbReference type="NCBI Taxonomy" id="39325"/>
    <lineage>
        <taxon>Eukaryota</taxon>
        <taxon>Viridiplantae</taxon>
        <taxon>Streptophyta</taxon>
        <taxon>Embryophyta</taxon>
        <taxon>Tracheophyta</taxon>
        <taxon>Spermatophyta</taxon>
        <taxon>Magnoliopsida</taxon>
        <taxon>Ranunculales</taxon>
        <taxon>Circaeasteraceae</taxon>
        <taxon>Kingdonia</taxon>
    </lineage>
</organism>
<accession>A0A7J7KVD5</accession>
<name>A0A7J7KVD5_9MAGN</name>
<feature type="transmembrane region" description="Helical" evidence="1">
    <location>
        <begin position="29"/>
        <end position="54"/>
    </location>
</feature>
<proteinExistence type="predicted"/>
<evidence type="ECO:0000256" key="1">
    <source>
        <dbReference type="SAM" id="Phobius"/>
    </source>
</evidence>
<keyword evidence="1" id="KW-0812">Transmembrane</keyword>
<keyword evidence="1" id="KW-0472">Membrane</keyword>
<dbReference type="AlphaFoldDB" id="A0A7J7KVD5"/>
<evidence type="ECO:0000313" key="3">
    <source>
        <dbReference type="Proteomes" id="UP000541444"/>
    </source>
</evidence>
<dbReference type="EMBL" id="JACGCM010002873">
    <property type="protein sequence ID" value="KAF6134298.1"/>
    <property type="molecule type" value="Genomic_DNA"/>
</dbReference>
<reference evidence="2 3" key="1">
    <citation type="journal article" date="2020" name="IScience">
        <title>Genome Sequencing of the Endangered Kingdonia uniflora (Circaeasteraceae, Ranunculales) Reveals Potential Mechanisms of Evolutionary Specialization.</title>
        <authorList>
            <person name="Sun Y."/>
            <person name="Deng T."/>
            <person name="Zhang A."/>
            <person name="Moore M.J."/>
            <person name="Landis J.B."/>
            <person name="Lin N."/>
            <person name="Zhang H."/>
            <person name="Zhang X."/>
            <person name="Huang J."/>
            <person name="Zhang X."/>
            <person name="Sun H."/>
            <person name="Wang H."/>
        </authorList>
    </citation>
    <scope>NUCLEOTIDE SEQUENCE [LARGE SCALE GENOMIC DNA]</scope>
    <source>
        <strain evidence="2">TB1705</strain>
        <tissue evidence="2">Leaf</tissue>
    </source>
</reference>
<keyword evidence="3" id="KW-1185">Reference proteome</keyword>
<sequence>MCGFLHYNHPQSFSKAMSKHCTSLFGKPLNSFACVGVSWLGSPVTSFLAFLFFGDMVKSDEQIKA</sequence>
<keyword evidence="1" id="KW-1133">Transmembrane helix</keyword>
<gene>
    <name evidence="2" type="ORF">GIB67_007863</name>
</gene>